<dbReference type="AlphaFoldDB" id="A0AAV1PI56"/>
<evidence type="ECO:0000256" key="3">
    <source>
        <dbReference type="ARBA" id="ARBA00004651"/>
    </source>
</evidence>
<dbReference type="GO" id="GO:0045444">
    <property type="term" value="P:fat cell differentiation"/>
    <property type="evidence" value="ECO:0007669"/>
    <property type="project" value="TreeGrafter"/>
</dbReference>
<feature type="domain" description="Rhodanese" evidence="13">
    <location>
        <begin position="31"/>
        <end position="124"/>
    </location>
</feature>
<comment type="subcellular location">
    <subcellularLocation>
        <location evidence="3">Cell membrane</location>
        <topology evidence="3">Multi-pass membrane protein</topology>
    </subcellularLocation>
    <subcellularLocation>
        <location evidence="1">Endoplasmic reticulum</location>
    </subcellularLocation>
    <subcellularLocation>
        <location evidence="2">Nucleus inner membrane</location>
        <topology evidence="2">Multi-pass membrane protein</topology>
    </subcellularLocation>
</comment>
<keyword evidence="6 11" id="KW-0812">Transmembrane</keyword>
<dbReference type="InterPro" id="IPR012926">
    <property type="entry name" value="TMEM120A/B"/>
</dbReference>
<dbReference type="InterPro" id="IPR029021">
    <property type="entry name" value="Prot-tyrosine_phosphatase-like"/>
</dbReference>
<dbReference type="Pfam" id="PF00782">
    <property type="entry name" value="DSPc"/>
    <property type="match status" value="1"/>
</dbReference>
<dbReference type="Pfam" id="PF07851">
    <property type="entry name" value="TMEM120A-B"/>
    <property type="match status" value="1"/>
</dbReference>
<dbReference type="InterPro" id="IPR001763">
    <property type="entry name" value="Rhodanese-like_dom"/>
</dbReference>
<evidence type="ECO:0000313" key="15">
    <source>
        <dbReference type="Proteomes" id="UP001314229"/>
    </source>
</evidence>
<feature type="transmembrane region" description="Helical" evidence="11">
    <location>
        <begin position="459"/>
        <end position="477"/>
    </location>
</feature>
<dbReference type="PANTHER" id="PTHR21433:SF1">
    <property type="entry name" value="ION CHANNEL TACAN"/>
    <property type="match status" value="1"/>
</dbReference>
<evidence type="ECO:0000256" key="6">
    <source>
        <dbReference type="ARBA" id="ARBA00022692"/>
    </source>
</evidence>
<dbReference type="PROSITE" id="PS50054">
    <property type="entry name" value="TYR_PHOSPHATASE_DUAL"/>
    <property type="match status" value="1"/>
</dbReference>
<dbReference type="InterPro" id="IPR020422">
    <property type="entry name" value="TYR_PHOSPHATASE_DUAL_dom"/>
</dbReference>
<dbReference type="GO" id="GO:0005783">
    <property type="term" value="C:endoplasmic reticulum"/>
    <property type="evidence" value="ECO:0007669"/>
    <property type="project" value="UniProtKB-SubCell"/>
</dbReference>
<comment type="similarity">
    <text evidence="4">Belongs to the TMEM120 family.</text>
</comment>
<evidence type="ECO:0000256" key="8">
    <source>
        <dbReference type="ARBA" id="ARBA00022989"/>
    </source>
</evidence>
<protein>
    <recommendedName>
        <fullName evidence="16">Transmembrane protein 120A</fullName>
    </recommendedName>
</protein>
<keyword evidence="15" id="KW-1185">Reference proteome</keyword>
<dbReference type="GO" id="GO:0005637">
    <property type="term" value="C:nuclear inner membrane"/>
    <property type="evidence" value="ECO:0007669"/>
    <property type="project" value="UniProtKB-SubCell"/>
</dbReference>
<evidence type="ECO:0000256" key="7">
    <source>
        <dbReference type="ARBA" id="ARBA00022824"/>
    </source>
</evidence>
<organism evidence="14 15">
    <name type="scientific">Scomber scombrus</name>
    <name type="common">Atlantic mackerel</name>
    <name type="synonym">Scomber vernalis</name>
    <dbReference type="NCBI Taxonomy" id="13677"/>
    <lineage>
        <taxon>Eukaryota</taxon>
        <taxon>Metazoa</taxon>
        <taxon>Chordata</taxon>
        <taxon>Craniata</taxon>
        <taxon>Vertebrata</taxon>
        <taxon>Euteleostomi</taxon>
        <taxon>Actinopterygii</taxon>
        <taxon>Neopterygii</taxon>
        <taxon>Teleostei</taxon>
        <taxon>Neoteleostei</taxon>
        <taxon>Acanthomorphata</taxon>
        <taxon>Pelagiaria</taxon>
        <taxon>Scombriformes</taxon>
        <taxon>Scombridae</taxon>
        <taxon>Scomber</taxon>
    </lineage>
</organism>
<dbReference type="Gene3D" id="3.90.190.10">
    <property type="entry name" value="Protein tyrosine phosphatase superfamily"/>
    <property type="match status" value="1"/>
</dbReference>
<keyword evidence="8 11" id="KW-1133">Transmembrane helix</keyword>
<evidence type="ECO:0000313" key="14">
    <source>
        <dbReference type="EMBL" id="CAK6971394.1"/>
    </source>
</evidence>
<evidence type="ECO:0000256" key="11">
    <source>
        <dbReference type="SAM" id="Phobius"/>
    </source>
</evidence>
<evidence type="ECO:0000256" key="1">
    <source>
        <dbReference type="ARBA" id="ARBA00004240"/>
    </source>
</evidence>
<dbReference type="PANTHER" id="PTHR21433">
    <property type="entry name" value="TRANSMEMBRANE PROTEIN INDUCED BY TUMOR NECROSIS FACTOR ALPHA"/>
    <property type="match status" value="1"/>
</dbReference>
<keyword evidence="10" id="KW-0539">Nucleus</keyword>
<accession>A0AAV1PI56</accession>
<dbReference type="SMART" id="SM00450">
    <property type="entry name" value="RHOD"/>
    <property type="match status" value="1"/>
</dbReference>
<evidence type="ECO:0000259" key="13">
    <source>
        <dbReference type="PROSITE" id="PS50206"/>
    </source>
</evidence>
<dbReference type="EMBL" id="CAWUFR010000177">
    <property type="protein sequence ID" value="CAK6971394.1"/>
    <property type="molecule type" value="Genomic_DNA"/>
</dbReference>
<dbReference type="SUPFAM" id="SSF52799">
    <property type="entry name" value="(Phosphotyrosine protein) phosphatases II"/>
    <property type="match status" value="1"/>
</dbReference>
<evidence type="ECO:0000256" key="4">
    <source>
        <dbReference type="ARBA" id="ARBA00009700"/>
    </source>
</evidence>
<dbReference type="SUPFAM" id="SSF52821">
    <property type="entry name" value="Rhodanese/Cell cycle control phosphatase"/>
    <property type="match status" value="1"/>
</dbReference>
<feature type="transmembrane region" description="Helical" evidence="11">
    <location>
        <begin position="546"/>
        <end position="564"/>
    </location>
</feature>
<evidence type="ECO:0000256" key="10">
    <source>
        <dbReference type="ARBA" id="ARBA00023242"/>
    </source>
</evidence>
<evidence type="ECO:0000256" key="9">
    <source>
        <dbReference type="ARBA" id="ARBA00023136"/>
    </source>
</evidence>
<evidence type="ECO:0000259" key="12">
    <source>
        <dbReference type="PROSITE" id="PS50054"/>
    </source>
</evidence>
<name>A0AAV1PI56_SCOSC</name>
<dbReference type="Gene3D" id="3.40.250.10">
    <property type="entry name" value="Rhodanese-like domain"/>
    <property type="match status" value="1"/>
</dbReference>
<dbReference type="CDD" id="cd14517">
    <property type="entry name" value="DSP_STYXL1"/>
    <property type="match status" value="1"/>
</dbReference>
<feature type="domain" description="Tyrosine-protein phosphatase" evidence="12">
    <location>
        <begin position="141"/>
        <end position="284"/>
    </location>
</feature>
<comment type="caution">
    <text evidence="14">The sequence shown here is derived from an EMBL/GenBank/DDBJ whole genome shotgun (WGS) entry which is preliminary data.</text>
</comment>
<evidence type="ECO:0000256" key="5">
    <source>
        <dbReference type="ARBA" id="ARBA00022475"/>
    </source>
</evidence>
<keyword evidence="9 11" id="KW-0472">Membrane</keyword>
<dbReference type="CDD" id="cd00158">
    <property type="entry name" value="RHOD"/>
    <property type="match status" value="1"/>
</dbReference>
<feature type="transmembrane region" description="Helical" evidence="11">
    <location>
        <begin position="658"/>
        <end position="683"/>
    </location>
</feature>
<proteinExistence type="inferred from homology"/>
<reference evidence="14 15" key="1">
    <citation type="submission" date="2024-01" db="EMBL/GenBank/DDBJ databases">
        <authorList>
            <person name="Alioto T."/>
            <person name="Alioto T."/>
            <person name="Gomez Garrido J."/>
        </authorList>
    </citation>
    <scope>NUCLEOTIDE SEQUENCE [LARGE SCALE GENOMIC DNA]</scope>
</reference>
<dbReference type="InterPro" id="IPR000340">
    <property type="entry name" value="Dual-sp_phosphatase_cat-dom"/>
</dbReference>
<dbReference type="GO" id="GO:0005886">
    <property type="term" value="C:plasma membrane"/>
    <property type="evidence" value="ECO:0007669"/>
    <property type="project" value="UniProtKB-SubCell"/>
</dbReference>
<sequence length="696" mass="80431">MAEIMMCEPQELYNLLNQSSRVSRLAEINYLCLVDARETQDYKVSHIITAKHAKMDSKSSFFLPDIVEVDSMQHVVIYDSNTSCSQEQGRAVQCAQALAKVSLYPVHIVTGGFQRFSALYPFLRTEKIIYTIMELENLRTYPVEVIAGLLYMGDQKQAMDSSISRDLKISAVISISESNTLESLKGNQSILNIPVTDSGTSDLYSSFERICSFIGSYINIGSRVLIISRQGRSRCSAVTVAFLMHHLKYTLEEAWRYMLKCKPNMRPNTGFLEQLSDWELHLRGTKVSIKNVHDVTHHWAFIVKALTGSYVRVLFSRPAVASTLHNSTGASLVVSEFNNNNNNNNKNNKMLSSPAGVSECFREWEDLEKDYQQILDTHRLYKQKLEEVTKLQNSCCGAISRQRKKLKELTSSLEKCKKKHPTPKLSPEEFESIAEIQESIKDKKDNFLEMEAFLPKKNGLYLSLVLGNVNVTLLNKLSKFAYKDEYEKFKLIVTVIVFLFSFTCNFLFSYRALDALFNFLLVWYYCTLTIREGILISNGSRIKGWWVLHHYVSTFLSGVMLTWPDGDLYQMFRQQFLSYCLYQSFVQFLQYYYQSGCLYRLRALGEGHNMDLTVEGFQSWMWRGLTFLLPFLFFGHFWQLYNSITLFKMFQLQECKEWQVVMCGCSYLVLFMGNFLTTLGVVYQKYIINQDKPKSL</sequence>
<keyword evidence="5" id="KW-1003">Cell membrane</keyword>
<feature type="transmembrane region" description="Helical" evidence="11">
    <location>
        <begin position="489"/>
        <end position="510"/>
    </location>
</feature>
<evidence type="ECO:0000256" key="2">
    <source>
        <dbReference type="ARBA" id="ARBA00004473"/>
    </source>
</evidence>
<dbReference type="SMART" id="SM00195">
    <property type="entry name" value="DSPc"/>
    <property type="match status" value="1"/>
</dbReference>
<gene>
    <name evidence="14" type="ORF">FSCOSCO3_A037577</name>
</gene>
<dbReference type="Proteomes" id="UP001314229">
    <property type="component" value="Unassembled WGS sequence"/>
</dbReference>
<feature type="transmembrane region" description="Helical" evidence="11">
    <location>
        <begin position="620"/>
        <end position="638"/>
    </location>
</feature>
<evidence type="ECO:0008006" key="16">
    <source>
        <dbReference type="Google" id="ProtNLM"/>
    </source>
</evidence>
<dbReference type="PROSITE" id="PS50206">
    <property type="entry name" value="RHODANESE_3"/>
    <property type="match status" value="1"/>
</dbReference>
<dbReference type="Pfam" id="PF00581">
    <property type="entry name" value="Rhodanese"/>
    <property type="match status" value="1"/>
</dbReference>
<dbReference type="InterPro" id="IPR036873">
    <property type="entry name" value="Rhodanese-like_dom_sf"/>
</dbReference>
<keyword evidence="7" id="KW-0256">Endoplasmic reticulum</keyword>
<feature type="transmembrane region" description="Helical" evidence="11">
    <location>
        <begin position="516"/>
        <end position="534"/>
    </location>
</feature>